<evidence type="ECO:0000259" key="6">
    <source>
        <dbReference type="PROSITE" id="PS50075"/>
    </source>
</evidence>
<dbReference type="CDD" id="cd19531">
    <property type="entry name" value="LCL_NRPS-like"/>
    <property type="match status" value="1"/>
</dbReference>
<feature type="domain" description="Carrier" evidence="6">
    <location>
        <begin position="664"/>
        <end position="739"/>
    </location>
</feature>
<dbReference type="InterPro" id="IPR014031">
    <property type="entry name" value="Ketoacyl_synth_C"/>
</dbReference>
<dbReference type="PROSITE" id="PS00606">
    <property type="entry name" value="KS3_1"/>
    <property type="match status" value="1"/>
</dbReference>
<dbReference type="InterPro" id="IPR020841">
    <property type="entry name" value="PKS_Beta-ketoAc_synthase_dom"/>
</dbReference>
<keyword evidence="4" id="KW-0808">Transferase</keyword>
<dbReference type="PANTHER" id="PTHR45527:SF1">
    <property type="entry name" value="FATTY ACID SYNTHASE"/>
    <property type="match status" value="1"/>
</dbReference>
<dbReference type="Proteomes" id="UP001183586">
    <property type="component" value="Unassembled WGS sequence"/>
</dbReference>
<dbReference type="PROSITE" id="PS00455">
    <property type="entry name" value="AMP_BINDING"/>
    <property type="match status" value="1"/>
</dbReference>
<evidence type="ECO:0000313" key="9">
    <source>
        <dbReference type="Proteomes" id="UP001183586"/>
    </source>
</evidence>
<dbReference type="EMBL" id="JAVREU010000007">
    <property type="protein sequence ID" value="MDT0389506.1"/>
    <property type="molecule type" value="Genomic_DNA"/>
</dbReference>
<dbReference type="InterPro" id="IPR023213">
    <property type="entry name" value="CAT-like_dom_sf"/>
</dbReference>
<dbReference type="InterPro" id="IPR014030">
    <property type="entry name" value="Ketoacyl_synth_N"/>
</dbReference>
<dbReference type="RefSeq" id="WP_311683269.1">
    <property type="nucleotide sequence ID" value="NZ_JAVREU010000007.1"/>
</dbReference>
<dbReference type="InterPro" id="IPR006162">
    <property type="entry name" value="Ppantetheine_attach_site"/>
</dbReference>
<keyword evidence="5" id="KW-0012">Acyltransferase</keyword>
<comment type="cofactor">
    <cofactor evidence="1">
        <name>pantetheine 4'-phosphate</name>
        <dbReference type="ChEBI" id="CHEBI:47942"/>
    </cofactor>
</comment>
<dbReference type="Pfam" id="PF00501">
    <property type="entry name" value="AMP-binding"/>
    <property type="match status" value="1"/>
</dbReference>
<dbReference type="NCBIfam" id="TIGR01733">
    <property type="entry name" value="AA-adenyl-dom"/>
    <property type="match status" value="1"/>
</dbReference>
<dbReference type="SUPFAM" id="SSF52777">
    <property type="entry name" value="CoA-dependent acyltransferases"/>
    <property type="match status" value="4"/>
</dbReference>
<dbReference type="SMART" id="SM00825">
    <property type="entry name" value="PKS_KS"/>
    <property type="match status" value="1"/>
</dbReference>
<dbReference type="SUPFAM" id="SSF53901">
    <property type="entry name" value="Thiolase-like"/>
    <property type="match status" value="1"/>
</dbReference>
<name>A0ABU2PCB8_9ACTN</name>
<dbReference type="Gene3D" id="1.10.1200.10">
    <property type="entry name" value="ACP-like"/>
    <property type="match status" value="2"/>
</dbReference>
<dbReference type="Pfam" id="PF00550">
    <property type="entry name" value="PP-binding"/>
    <property type="match status" value="2"/>
</dbReference>
<dbReference type="SUPFAM" id="SSF47336">
    <property type="entry name" value="ACP-like"/>
    <property type="match status" value="2"/>
</dbReference>
<proteinExistence type="predicted"/>
<dbReference type="CDD" id="cd00833">
    <property type="entry name" value="PKS"/>
    <property type="match status" value="1"/>
</dbReference>
<gene>
    <name evidence="8" type="ORF">RM641_18915</name>
</gene>
<feature type="domain" description="Ketosynthase family 3 (KS3)" evidence="7">
    <location>
        <begin position="44"/>
        <end position="459"/>
    </location>
</feature>
<keyword evidence="3" id="KW-0597">Phosphoprotein</keyword>
<evidence type="ECO:0000256" key="2">
    <source>
        <dbReference type="ARBA" id="ARBA00022450"/>
    </source>
</evidence>
<dbReference type="PANTHER" id="PTHR45527">
    <property type="entry name" value="NONRIBOSOMAL PEPTIDE SYNTHETASE"/>
    <property type="match status" value="1"/>
</dbReference>
<dbReference type="PROSITE" id="PS00012">
    <property type="entry name" value="PHOSPHOPANTETHEINE"/>
    <property type="match status" value="1"/>
</dbReference>
<dbReference type="PROSITE" id="PS52004">
    <property type="entry name" value="KS3_2"/>
    <property type="match status" value="1"/>
</dbReference>
<dbReference type="InterPro" id="IPR009081">
    <property type="entry name" value="PP-bd_ACP"/>
</dbReference>
<keyword evidence="9" id="KW-1185">Reference proteome</keyword>
<dbReference type="InterPro" id="IPR036736">
    <property type="entry name" value="ACP-like_sf"/>
</dbReference>
<keyword evidence="2" id="KW-0596">Phosphopantetheine</keyword>
<dbReference type="InterPro" id="IPR020845">
    <property type="entry name" value="AMP-binding_CS"/>
</dbReference>
<dbReference type="PROSITE" id="PS50075">
    <property type="entry name" value="CARRIER"/>
    <property type="match status" value="2"/>
</dbReference>
<evidence type="ECO:0000256" key="4">
    <source>
        <dbReference type="ARBA" id="ARBA00022679"/>
    </source>
</evidence>
<evidence type="ECO:0000256" key="1">
    <source>
        <dbReference type="ARBA" id="ARBA00001957"/>
    </source>
</evidence>
<dbReference type="Gene3D" id="3.40.47.10">
    <property type="match status" value="1"/>
</dbReference>
<evidence type="ECO:0000256" key="3">
    <source>
        <dbReference type="ARBA" id="ARBA00022553"/>
    </source>
</evidence>
<dbReference type="Gene3D" id="1.10.1240.100">
    <property type="match status" value="1"/>
</dbReference>
<accession>A0ABU2PCB8</accession>
<dbReference type="InterPro" id="IPR020806">
    <property type="entry name" value="PKS_PP-bd"/>
</dbReference>
<dbReference type="Gene3D" id="3.40.50.980">
    <property type="match status" value="2"/>
</dbReference>
<dbReference type="Gene3D" id="3.30.559.30">
    <property type="entry name" value="Nonribosomal peptide synthetase, condensation domain"/>
    <property type="match status" value="2"/>
</dbReference>
<dbReference type="Gene3D" id="3.30.559.10">
    <property type="entry name" value="Chloramphenicol acetyltransferase-like domain"/>
    <property type="match status" value="2"/>
</dbReference>
<dbReference type="Gene3D" id="2.30.38.10">
    <property type="entry name" value="Luciferase, Domain 3"/>
    <property type="match status" value="1"/>
</dbReference>
<dbReference type="InterPro" id="IPR000873">
    <property type="entry name" value="AMP-dep_synth/lig_dom"/>
</dbReference>
<evidence type="ECO:0000259" key="7">
    <source>
        <dbReference type="PROSITE" id="PS52004"/>
    </source>
</evidence>
<dbReference type="Pfam" id="PF22621">
    <property type="entry name" value="CurL-like_PKS_C"/>
    <property type="match status" value="1"/>
</dbReference>
<dbReference type="InterPro" id="IPR016039">
    <property type="entry name" value="Thiolase-like"/>
</dbReference>
<dbReference type="Gene3D" id="3.30.300.30">
    <property type="match status" value="1"/>
</dbReference>
<dbReference type="Pfam" id="PF00668">
    <property type="entry name" value="Condensation"/>
    <property type="match status" value="2"/>
</dbReference>
<dbReference type="Pfam" id="PF00109">
    <property type="entry name" value="ketoacyl-synt"/>
    <property type="match status" value="1"/>
</dbReference>
<dbReference type="SUPFAM" id="SSF56801">
    <property type="entry name" value="Acetyl-CoA synthetase-like"/>
    <property type="match status" value="1"/>
</dbReference>
<evidence type="ECO:0000313" key="8">
    <source>
        <dbReference type="EMBL" id="MDT0389506.1"/>
    </source>
</evidence>
<protein>
    <submittedName>
        <fullName evidence="8">Amino acid adenylation domain-containing protein</fullName>
    </submittedName>
</protein>
<dbReference type="InterPro" id="IPR001242">
    <property type="entry name" value="Condensation_dom"/>
</dbReference>
<dbReference type="CDD" id="cd12117">
    <property type="entry name" value="A_NRPS_Srf_like"/>
    <property type="match status" value="1"/>
</dbReference>
<organism evidence="8 9">
    <name type="scientific">Streptomyces dubilierae</name>
    <dbReference type="NCBI Taxonomy" id="3075533"/>
    <lineage>
        <taxon>Bacteria</taxon>
        <taxon>Bacillati</taxon>
        <taxon>Actinomycetota</taxon>
        <taxon>Actinomycetes</taxon>
        <taxon>Kitasatosporales</taxon>
        <taxon>Streptomycetaceae</taxon>
        <taxon>Streptomyces</taxon>
    </lineage>
</organism>
<dbReference type="InterPro" id="IPR010071">
    <property type="entry name" value="AA_adenyl_dom"/>
</dbReference>
<dbReference type="InterPro" id="IPR018201">
    <property type="entry name" value="Ketoacyl_synth_AS"/>
</dbReference>
<dbReference type="InterPro" id="IPR045851">
    <property type="entry name" value="AMP-bd_C_sf"/>
</dbReference>
<sequence>MPTTADTTKELLKYLLTQVKEERLDVGRAKEFIRAIGDPRRTTDEPVAVVGMACRFPGAPDKERFWANLLDGKEHIGDFPPAREEDLRRVDTESRLRKGGYLDRVDLFDPEYFGIPPQVATQIDPYHRNLMEVLVETAEDAGYAKSELYGANAGVFVGNDHTHRMSTSYLQFLSKLDFSAFTGSWSGILASRLSYHLNLRGPAAVVDTGCSSGLVALDAAVKALRQGDCDTAFVAAINLLLAPTSIGDGTESEDCRVRAFDGAANGTVWSEGVAGVYLKPLSRALADRDHVYGVVLGGAVNNDGRSNGLTAPNARAQKELLVSAWKRAGIPPETLSYIEAHGTGTTLGDPIEIKGLTGAFAEFTGRRQFCGVGSVKTNIGHTVGAAGLASLIKVLLALDHKVIPGSLHFDVPNALLNLPESPVHVQDRTAAWEDTGTPRRAGVSSFSLSGTNCHVVLEEAPAAAARPEPEGVFLCPVSARNEELLAETAARHLAHLDRHPNQRVDDVCFTLQTGREHQPVRAAVLCDSRAGLREGLLRLVRPREESAAAPGTADRRTAGAALAADGPLVLRAGDPATVSGAALPERFRPLADAVTGFFEARPRPFAGLHRTGDTRRVPLPPQLFDRVRLWDENARPATRGAGEADGPGAERVILSGPRRLHGDEDAGPAREAIAWIWSEVLGYPEIRGTDDFFLLGGDSISSLNITQVLNAEFGLDIPAATLLADRVFDDFADTVVRDHGLTDAHVLTVLGREDPAAAHTSPADGPAAEEYELPLTAAQRSVFFASRRDEDSLAYNEGGLTVREEPLDVAGLERGLRALVARHDSLRSTFHLVDGEPVQRVHARVPVTVERRRLGALDGGETHEERARREMRDFVRPFRLDTAPLFRVACFAFDDGVTCLAVDMHHIITDGASMGVLFRELAALAEGRDLPPLPRGYRDAHRDLLRRQDRDALRAQRDHWAATFADEVPVLRLPTDRRRTDALSGRGARLFSTLDQPLLDAAKRWARDHDITPYMLFLGLFQQLLSRLGGQHDVVIGAPVMGRSDLAHQGLIGMFVNTLPLRVAAEPATGVAAFFEGLRSTVLDAFRHQDCPLEVLIEDLAPPREPGRRPLFDVCFVHQNVDMGMGRERIVPYDTGGAKYDLTLSTRETADGLLLTWEYSTPLFGGETIGLWAERYEELLRSLLAAEDGDPVGELRLIPEREAELTRRLATGPAGPARRDDVVRLFERQVALAPERTALITDGARLTYGQLDAHANRIAHGLIRRGVTAGTPVALLTDRSFDMVAAILGVLKAGCPYVPLNTGFPPDRLRLIAGDSGARFLLTTPERLPDARRLAPDGMRVLDLKSCADPAEDATPPGLPASPDDPIYIMYTSGTTGVPKGALVRQRGVLRVAHEASFADAGPDDTFLLMSDYSFDGSVYDMYAALLNGAALVVTDRETVLDVERLGDTIRRHGVTRFFITMSMFNTLVDLVPQALTGVRRVICGGEAASPAHIRRAFDLLGPGRIANGYGPTETTVFAAVHVFDHLDDDDAVPIGRAVTDTTLRVLDDRMRPVPIGTVGELYIGGAGLADGYLHRDELTARSFVTSPEFPGERLYRTGDLVAFKSNGLLYYHGRADQQVKLRGHRIEPEEVATAAMGEPYVRWAYAAVRQTGTGGSLCLWVRYASGAEDGAARLRAALRRRLPDYMVPAFVIETDTVPLTRNGKIDAAALPAPAVTSADAATRPAGVLQTRIAAAWEHVLGVTVEDVDANFFALGGDSIKAIQIVARLKEHGITVRAMDLLDHQTVRVLAERAADTAPARAGALAHEQGPVTGPLTPGPVQHAFLADPAHRALRYNQSLLLTLPEPVQLDRLVGAARRLVSCHDMLRLELDDHGGLSLRAPDAERLLHAEAAPRDLPEADLPAWLETLQDRVDVRGGPVLALATGLGEGGRGVALAVHHLAVDVVSWGILVEDLLACLADPDAELPPKTLSFPAWTRELERHTREGGFRPELEHWTRLAHDAQDCGRLFEEEDLARGDSVAEYLRLPDADDSGVSLLDTAFRTHGARPAEVVLAVVARAVASVTGRDRVLFTMEGHGREPLADDHDLSRTVGWFTSTFPHLVRVGQDAADTVASVRRSFERLPGKGLGHGALLRFDPSLGSLRDRLDGIRPQISFNYLGDQDGGGGTRIVHLPREITTGAAHRTPCVLDITAHRSAGHVVVEVRCPESWRRDGTGPALTAAIRASFDEVRSATAAAGRGPVHAPSLDRAVVDDILADLTGDL</sequence>
<reference evidence="9" key="1">
    <citation type="submission" date="2023-07" db="EMBL/GenBank/DDBJ databases">
        <title>30 novel species of actinomycetes from the DSMZ collection.</title>
        <authorList>
            <person name="Nouioui I."/>
        </authorList>
    </citation>
    <scope>NUCLEOTIDE SEQUENCE [LARGE SCALE GENOMIC DNA]</scope>
    <source>
        <strain evidence="9">DSM 41921</strain>
    </source>
</reference>
<comment type="caution">
    <text evidence="8">The sequence shown here is derived from an EMBL/GenBank/DDBJ whole genome shotgun (WGS) entry which is preliminary data.</text>
</comment>
<dbReference type="SMART" id="SM00823">
    <property type="entry name" value="PKS_PP"/>
    <property type="match status" value="2"/>
</dbReference>
<dbReference type="Pfam" id="PF02801">
    <property type="entry name" value="Ketoacyl-synt_C"/>
    <property type="match status" value="1"/>
</dbReference>
<feature type="domain" description="Carrier" evidence="6">
    <location>
        <begin position="1724"/>
        <end position="1798"/>
    </location>
</feature>
<evidence type="ECO:0000256" key="5">
    <source>
        <dbReference type="ARBA" id="ARBA00023315"/>
    </source>
</evidence>